<name>A0ABD1QHM1_9LAMI</name>
<evidence type="ECO:0000313" key="2">
    <source>
        <dbReference type="EMBL" id="KAL2475267.1"/>
    </source>
</evidence>
<organism evidence="2 3">
    <name type="scientific">Abeliophyllum distichum</name>
    <dbReference type="NCBI Taxonomy" id="126358"/>
    <lineage>
        <taxon>Eukaryota</taxon>
        <taxon>Viridiplantae</taxon>
        <taxon>Streptophyta</taxon>
        <taxon>Embryophyta</taxon>
        <taxon>Tracheophyta</taxon>
        <taxon>Spermatophyta</taxon>
        <taxon>Magnoliopsida</taxon>
        <taxon>eudicotyledons</taxon>
        <taxon>Gunneridae</taxon>
        <taxon>Pentapetalae</taxon>
        <taxon>asterids</taxon>
        <taxon>lamiids</taxon>
        <taxon>Lamiales</taxon>
        <taxon>Oleaceae</taxon>
        <taxon>Forsythieae</taxon>
        <taxon>Abeliophyllum</taxon>
    </lineage>
</organism>
<dbReference type="AlphaFoldDB" id="A0ABD1QHM1"/>
<protein>
    <submittedName>
        <fullName evidence="2">Retrotrans gag domain-containing protein</fullName>
    </submittedName>
</protein>
<keyword evidence="3" id="KW-1185">Reference proteome</keyword>
<evidence type="ECO:0000256" key="1">
    <source>
        <dbReference type="SAM" id="MobiDB-lite"/>
    </source>
</evidence>
<proteinExistence type="predicted"/>
<dbReference type="PANTHER" id="PTHR33223">
    <property type="entry name" value="CCHC-TYPE DOMAIN-CONTAINING PROTEIN"/>
    <property type="match status" value="1"/>
</dbReference>
<dbReference type="PANTHER" id="PTHR33223:SF10">
    <property type="entry name" value="AMINOTRANSFERASE-LIKE PLANT MOBILE DOMAIN-CONTAINING PROTEIN"/>
    <property type="match status" value="1"/>
</dbReference>
<feature type="region of interest" description="Disordered" evidence="1">
    <location>
        <begin position="1"/>
        <end position="69"/>
    </location>
</feature>
<evidence type="ECO:0000313" key="3">
    <source>
        <dbReference type="Proteomes" id="UP001604336"/>
    </source>
</evidence>
<dbReference type="EMBL" id="JBFOLK010000011">
    <property type="protein sequence ID" value="KAL2475267.1"/>
    <property type="molecule type" value="Genomic_DNA"/>
</dbReference>
<comment type="caution">
    <text evidence="2">The sequence shown here is derived from an EMBL/GenBank/DDBJ whole genome shotgun (WGS) entry which is preliminary data.</text>
</comment>
<feature type="compositionally biased region" description="Basic and acidic residues" evidence="1">
    <location>
        <begin position="10"/>
        <end position="64"/>
    </location>
</feature>
<sequence length="118" mass="14015">MAQSQSLSNRHSEHREARPEKNKDSRAIDVKPKDEKSKRSYDIENDARELSTRFKMPHMEKYDGKGNPTNHINVYKMRLQGYISTVKCRNFYTTHVFDAIRWYNKLKPGSIKSWPQLK</sequence>
<dbReference type="Proteomes" id="UP001604336">
    <property type="component" value="Unassembled WGS sequence"/>
</dbReference>
<gene>
    <name evidence="2" type="ORF">Adt_36003</name>
</gene>
<accession>A0ABD1QHM1</accession>
<reference evidence="3" key="1">
    <citation type="submission" date="2024-07" db="EMBL/GenBank/DDBJ databases">
        <title>Two chromosome-level genome assemblies of Korean endemic species Abeliophyllum distichum and Forsythia ovata (Oleaceae).</title>
        <authorList>
            <person name="Jang H."/>
        </authorList>
    </citation>
    <scope>NUCLEOTIDE SEQUENCE [LARGE SCALE GENOMIC DNA]</scope>
</reference>